<dbReference type="Proteomes" id="UP000297273">
    <property type="component" value="Unassembled WGS sequence"/>
</dbReference>
<evidence type="ECO:0000259" key="6">
    <source>
        <dbReference type="Pfam" id="PF07992"/>
    </source>
</evidence>
<dbReference type="OrthoDB" id="9784880at2"/>
<dbReference type="PRINTS" id="PR00469">
    <property type="entry name" value="PNDRDTASEII"/>
</dbReference>
<evidence type="ECO:0000313" key="8">
    <source>
        <dbReference type="EMBL" id="TGL41175.1"/>
    </source>
</evidence>
<dbReference type="AlphaFoldDB" id="A0A5F1ZT03"/>
<dbReference type="Pfam" id="PF07992">
    <property type="entry name" value="Pyr_redox_2"/>
    <property type="match status" value="1"/>
</dbReference>
<dbReference type="EMBL" id="RQGC01000006">
    <property type="protein sequence ID" value="TGL41175.1"/>
    <property type="molecule type" value="Genomic_DNA"/>
</dbReference>
<evidence type="ECO:0000313" key="10">
    <source>
        <dbReference type="Proteomes" id="UP000297946"/>
    </source>
</evidence>
<feature type="domain" description="FAD/NAD(P)-binding" evidence="6">
    <location>
        <begin position="5"/>
        <end position="273"/>
    </location>
</feature>
<accession>A0A5F1ZT03</accession>
<gene>
    <name evidence="7" type="ORF">EHO57_12975</name>
    <name evidence="8" type="ORF">EHQ53_10220</name>
</gene>
<keyword evidence="5" id="KW-0560">Oxidoreductase</keyword>
<evidence type="ECO:0000313" key="7">
    <source>
        <dbReference type="EMBL" id="TGK00195.1"/>
    </source>
</evidence>
<dbReference type="Proteomes" id="UP000297946">
    <property type="component" value="Unassembled WGS sequence"/>
</dbReference>
<dbReference type="SUPFAM" id="SSF51905">
    <property type="entry name" value="FAD/NAD(P)-binding domain"/>
    <property type="match status" value="2"/>
</dbReference>
<dbReference type="InterPro" id="IPR036188">
    <property type="entry name" value="FAD/NAD-bd_sf"/>
</dbReference>
<comment type="cofactor">
    <cofactor evidence="1">
        <name>FAD</name>
        <dbReference type="ChEBI" id="CHEBI:57692"/>
    </cofactor>
</comment>
<evidence type="ECO:0000256" key="4">
    <source>
        <dbReference type="ARBA" id="ARBA00022827"/>
    </source>
</evidence>
<evidence type="ECO:0000256" key="5">
    <source>
        <dbReference type="ARBA" id="ARBA00023002"/>
    </source>
</evidence>
<dbReference type="InterPro" id="IPR051169">
    <property type="entry name" value="NADH-Q_oxidoreductase"/>
</dbReference>
<comment type="caution">
    <text evidence="7">The sequence shown here is derived from an EMBL/GenBank/DDBJ whole genome shotgun (WGS) entry which is preliminary data.</text>
</comment>
<evidence type="ECO:0000256" key="1">
    <source>
        <dbReference type="ARBA" id="ARBA00001974"/>
    </source>
</evidence>
<reference evidence="8" key="1">
    <citation type="submission" date="2018-10" db="EMBL/GenBank/DDBJ databases">
        <authorList>
            <person name="Vincent A.T."/>
            <person name="Schiettekatte O."/>
            <person name="Bourhy P."/>
            <person name="Veyrier F.J."/>
            <person name="Picardeau M."/>
        </authorList>
    </citation>
    <scope>NUCLEOTIDE SEQUENCE</scope>
    <source>
        <strain evidence="8">201702690</strain>
    </source>
</reference>
<sequence length="395" mass="43380">MSKKNILILGGGYAGIIAANRLARKKEDLQITLLTANPNFVEKIRNHQVIAGNLKKTHSIRDLLHKKVDLVLAKATKIEPQNNRVILENGEAISYDFLGYTPGMRSVNLKNLPGNYFSIVNPEDCSQLRKKMEKSSSPRVTVLGAGLTGIETATEIAETYPHARVTLMDSGSVGKSFSSVGAEYIRKILSDLKIEVVEDSKAESLGEDHIQTSKGSFHFHDYCVTSVGFVASDLGSKSGLPHYPNGQVILDEYMQVPEYSNIIGAGDAVKPEGEQYSPLRMACATALPMGIYMAERISGLLGLKTSVGNTPFSMAYVIRCVSLGRNRGIVQSVQPDDVPVEKIWTGKMAAFIKETICKFTILSLRMEKYFDFYPIPKAKQEVVKKEEGLLATNAK</sequence>
<reference evidence="9 10" key="2">
    <citation type="journal article" date="2019" name="PLoS Negl. Trop. Dis.">
        <title>Revisiting the worldwide diversity of Leptospira species in the environment.</title>
        <authorList>
            <person name="Vincent A.T."/>
            <person name="Schiettekatte O."/>
            <person name="Bourhy P."/>
            <person name="Veyrier F.J."/>
            <person name="Picardeau M."/>
        </authorList>
    </citation>
    <scope>NUCLEOTIDE SEQUENCE [LARGE SCALE GENOMIC DNA]</scope>
    <source>
        <strain evidence="9">201702690</strain>
        <strain evidence="7 10">SSW18</strain>
    </source>
</reference>
<evidence type="ECO:0000256" key="3">
    <source>
        <dbReference type="ARBA" id="ARBA00022630"/>
    </source>
</evidence>
<dbReference type="Gene3D" id="3.50.50.100">
    <property type="match status" value="1"/>
</dbReference>
<protein>
    <submittedName>
        <fullName evidence="7">NADH dehydrogenase FAD-containing subunit</fullName>
    </submittedName>
</protein>
<evidence type="ECO:0000256" key="2">
    <source>
        <dbReference type="ARBA" id="ARBA00005272"/>
    </source>
</evidence>
<dbReference type="InterPro" id="IPR023753">
    <property type="entry name" value="FAD/NAD-binding_dom"/>
</dbReference>
<keyword evidence="3" id="KW-0285">Flavoprotein</keyword>
<proteinExistence type="inferred from homology"/>
<name>A0A5F1ZT03_9LEPT</name>
<dbReference type="GO" id="GO:0003955">
    <property type="term" value="F:NAD(P)H dehydrogenase (quinone) activity"/>
    <property type="evidence" value="ECO:0007669"/>
    <property type="project" value="TreeGrafter"/>
</dbReference>
<dbReference type="GO" id="GO:0019646">
    <property type="term" value="P:aerobic electron transport chain"/>
    <property type="evidence" value="ECO:0007669"/>
    <property type="project" value="TreeGrafter"/>
</dbReference>
<dbReference type="RefSeq" id="WP_135645685.1">
    <property type="nucleotide sequence ID" value="NZ_RQER01000007.1"/>
</dbReference>
<dbReference type="PANTHER" id="PTHR42913:SF3">
    <property type="entry name" value="64 KDA MITOCHONDRIAL NADH DEHYDROGENASE (EUROFUNG)"/>
    <property type="match status" value="1"/>
</dbReference>
<keyword evidence="9" id="KW-1185">Reference proteome</keyword>
<dbReference type="EMBL" id="RQER01000007">
    <property type="protein sequence ID" value="TGK00195.1"/>
    <property type="molecule type" value="Genomic_DNA"/>
</dbReference>
<organism evidence="7 10">
    <name type="scientific">Leptospira langatensis</name>
    <dbReference type="NCBI Taxonomy" id="2484983"/>
    <lineage>
        <taxon>Bacteria</taxon>
        <taxon>Pseudomonadati</taxon>
        <taxon>Spirochaetota</taxon>
        <taxon>Spirochaetia</taxon>
        <taxon>Leptospirales</taxon>
        <taxon>Leptospiraceae</taxon>
        <taxon>Leptospira</taxon>
    </lineage>
</organism>
<comment type="similarity">
    <text evidence="2">Belongs to the NADH dehydrogenase family.</text>
</comment>
<keyword evidence="4" id="KW-0274">FAD</keyword>
<dbReference type="PRINTS" id="PR00368">
    <property type="entry name" value="FADPNR"/>
</dbReference>
<evidence type="ECO:0000313" key="9">
    <source>
        <dbReference type="Proteomes" id="UP000297273"/>
    </source>
</evidence>
<dbReference type="PANTHER" id="PTHR42913">
    <property type="entry name" value="APOPTOSIS-INDUCING FACTOR 1"/>
    <property type="match status" value="1"/>
</dbReference>